<dbReference type="Pfam" id="PF09282">
    <property type="entry name" value="Mago-bind"/>
    <property type="match status" value="1"/>
</dbReference>
<dbReference type="GO" id="GO:0005737">
    <property type="term" value="C:cytoplasm"/>
    <property type="evidence" value="ECO:0007669"/>
    <property type="project" value="TreeGrafter"/>
</dbReference>
<evidence type="ECO:0000256" key="1">
    <source>
        <dbReference type="SAM" id="MobiDB-lite"/>
    </source>
</evidence>
<evidence type="ECO:0000313" key="4">
    <source>
        <dbReference type="Proteomes" id="UP000009328"/>
    </source>
</evidence>
<accession>K0KIK3</accession>
<dbReference type="Proteomes" id="UP000009328">
    <property type="component" value="Unassembled WGS sequence"/>
</dbReference>
<evidence type="ECO:0000313" key="3">
    <source>
        <dbReference type="EMBL" id="CCH41219.1"/>
    </source>
</evidence>
<protein>
    <recommendedName>
        <fullName evidence="2">WIBG Mago-binding domain-containing protein</fullName>
    </recommendedName>
</protein>
<dbReference type="SUPFAM" id="SSF101931">
    <property type="entry name" value="Pym (Within the bgcn gene intron protein, WIBG), N-terminal domain"/>
    <property type="match status" value="1"/>
</dbReference>
<dbReference type="InterPro" id="IPR036348">
    <property type="entry name" value="WIBG_N_sf"/>
</dbReference>
<dbReference type="PANTHER" id="PTHR22959:SF0">
    <property type="entry name" value="PARTNER OF Y14 AND MAGO"/>
    <property type="match status" value="1"/>
</dbReference>
<dbReference type="InterPro" id="IPR015362">
    <property type="entry name" value="WIBG_mago-bd"/>
</dbReference>
<dbReference type="PANTHER" id="PTHR22959">
    <property type="entry name" value="PYM PROTEIN"/>
    <property type="match status" value="1"/>
</dbReference>
<feature type="compositionally biased region" description="Basic and acidic residues" evidence="1">
    <location>
        <begin position="135"/>
        <end position="155"/>
    </location>
</feature>
<dbReference type="InParanoid" id="K0KIK3"/>
<feature type="domain" description="WIBG Mago-binding" evidence="2">
    <location>
        <begin position="18"/>
        <end position="44"/>
    </location>
</feature>
<proteinExistence type="predicted"/>
<gene>
    <name evidence="3" type="ORF">BN7_756</name>
</gene>
<dbReference type="GO" id="GO:0035145">
    <property type="term" value="C:exon-exon junction complex"/>
    <property type="evidence" value="ECO:0007669"/>
    <property type="project" value="TreeGrafter"/>
</dbReference>
<organism evidence="3 4">
    <name type="scientific">Wickerhamomyces ciferrii (strain ATCC 14091 / BCRC 22168 / CBS 111 / JCM 3599 / NBRC 0793 / NRRL Y-1031 F-60-10)</name>
    <name type="common">Yeast</name>
    <name type="synonym">Pichia ciferrii</name>
    <dbReference type="NCBI Taxonomy" id="1206466"/>
    <lineage>
        <taxon>Eukaryota</taxon>
        <taxon>Fungi</taxon>
        <taxon>Dikarya</taxon>
        <taxon>Ascomycota</taxon>
        <taxon>Saccharomycotina</taxon>
        <taxon>Saccharomycetes</taxon>
        <taxon>Phaffomycetales</taxon>
        <taxon>Wickerhamomycetaceae</taxon>
        <taxon>Wickerhamomyces</taxon>
    </lineage>
</organism>
<dbReference type="EMBL" id="CAIF01000013">
    <property type="protein sequence ID" value="CCH41219.1"/>
    <property type="molecule type" value="Genomic_DNA"/>
</dbReference>
<feature type="compositionally biased region" description="Polar residues" evidence="1">
    <location>
        <begin position="1"/>
        <end position="15"/>
    </location>
</feature>
<dbReference type="GO" id="GO:1903259">
    <property type="term" value="P:exon-exon junction complex disassembly"/>
    <property type="evidence" value="ECO:0007669"/>
    <property type="project" value="InterPro"/>
</dbReference>
<feature type="compositionally biased region" description="Low complexity" evidence="1">
    <location>
        <begin position="117"/>
        <end position="133"/>
    </location>
</feature>
<dbReference type="AlphaFoldDB" id="K0KIK3"/>
<comment type="caution">
    <text evidence="3">The sequence shown here is derived from an EMBL/GenBank/DDBJ whole genome shotgun (WGS) entry which is preliminary data.</text>
</comment>
<feature type="region of interest" description="Disordered" evidence="1">
    <location>
        <begin position="1"/>
        <end position="167"/>
    </location>
</feature>
<dbReference type="InterPro" id="IPR039333">
    <property type="entry name" value="PYM1"/>
</dbReference>
<sequence>MSSESTKSTQVSGVDSNGDGIIGGTVRADGSVRKTLKVRPGFTPKEEVKRYDVRERRRQREEEKTEEKTKNEEVIRNPGSRPNRQFNAINNILKANSSKPQKKEDKSIDDVESSLRKLGLNSKGNGVNSVSNVNRRKETICLETTETKDQEEPTKPKKYIPPSRRNK</sequence>
<feature type="compositionally biased region" description="Basic and acidic residues" evidence="1">
    <location>
        <begin position="101"/>
        <end position="115"/>
    </location>
</feature>
<dbReference type="STRING" id="1206466.K0KIK3"/>
<keyword evidence="4" id="KW-1185">Reference proteome</keyword>
<reference evidence="3 4" key="1">
    <citation type="journal article" date="2012" name="Eukaryot. Cell">
        <title>Draft genome sequence of Wickerhamomyces ciferrii NRRL Y-1031 F-60-10.</title>
        <authorList>
            <person name="Schneider J."/>
            <person name="Andrea H."/>
            <person name="Blom J."/>
            <person name="Jaenicke S."/>
            <person name="Ruckert C."/>
            <person name="Schorsch C."/>
            <person name="Szczepanowski R."/>
            <person name="Farwick M."/>
            <person name="Goesmann A."/>
            <person name="Puhler A."/>
            <person name="Schaffer S."/>
            <person name="Tauch A."/>
            <person name="Kohler T."/>
            <person name="Brinkrolf K."/>
        </authorList>
    </citation>
    <scope>NUCLEOTIDE SEQUENCE [LARGE SCALE GENOMIC DNA]</scope>
    <source>
        <strain evidence="4">ATCC 14091 / BCRC 22168 / CBS 111 / JCM 3599 / NBRC 0793 / NRRL Y-1031 F-60-10</strain>
    </source>
</reference>
<dbReference type="HOGENOM" id="CLU_1366202_0_0_1"/>
<feature type="compositionally biased region" description="Polar residues" evidence="1">
    <location>
        <begin position="80"/>
        <end position="99"/>
    </location>
</feature>
<evidence type="ECO:0000259" key="2">
    <source>
        <dbReference type="SMART" id="SM01273"/>
    </source>
</evidence>
<dbReference type="GO" id="GO:0003723">
    <property type="term" value="F:RNA binding"/>
    <property type="evidence" value="ECO:0007669"/>
    <property type="project" value="TreeGrafter"/>
</dbReference>
<name>K0KIK3_WICCF</name>
<dbReference type="SMART" id="SM01273">
    <property type="entry name" value="Mago-bind"/>
    <property type="match status" value="1"/>
</dbReference>
<feature type="compositionally biased region" description="Basic and acidic residues" evidence="1">
    <location>
        <begin position="44"/>
        <end position="75"/>
    </location>
</feature>